<dbReference type="PANTHER" id="PTHR48033">
    <property type="entry name" value="RNA-BINDING (RRM/RBD/RNP MOTIFS) FAMILY PROTEIN"/>
    <property type="match status" value="1"/>
</dbReference>
<evidence type="ECO:0000313" key="7">
    <source>
        <dbReference type="Proteomes" id="UP000005239"/>
    </source>
</evidence>
<dbReference type="SMART" id="SM00360">
    <property type="entry name" value="RRM"/>
    <property type="match status" value="2"/>
</dbReference>
<evidence type="ECO:0000256" key="4">
    <source>
        <dbReference type="ARBA" id="ARBA00023242"/>
    </source>
</evidence>
<dbReference type="SUPFAM" id="SSF54928">
    <property type="entry name" value="RNA-binding domain, RBD"/>
    <property type="match status" value="2"/>
</dbReference>
<keyword evidence="4" id="KW-0539">Nucleus</keyword>
<evidence type="ECO:0000256" key="5">
    <source>
        <dbReference type="SAM" id="MobiDB-lite"/>
    </source>
</evidence>
<dbReference type="Proteomes" id="UP000005239">
    <property type="component" value="Unassembled WGS sequence"/>
</dbReference>
<proteinExistence type="predicted"/>
<evidence type="ECO:0000256" key="2">
    <source>
        <dbReference type="ARBA" id="ARBA00022737"/>
    </source>
</evidence>
<comment type="subcellular location">
    <subcellularLocation>
        <location evidence="1">Nucleus</location>
    </subcellularLocation>
</comment>
<keyword evidence="3" id="KW-0694">RNA-binding</keyword>
<dbReference type="GO" id="GO:0000785">
    <property type="term" value="C:chromatin"/>
    <property type="evidence" value="ECO:0000318"/>
    <property type="project" value="GO_Central"/>
</dbReference>
<dbReference type="EnsemblMetazoa" id="PPA38520.1">
    <property type="protein sequence ID" value="PPA38520.1"/>
    <property type="gene ID" value="WBGene00276889"/>
</dbReference>
<sequence>YSLSLSITGLVSPLLSPLSSLSSPHSQLGDPTIMSASPYYSQDLTARWVHHQSMYPPPLSTMTSMQQPPPAYSPTPSTASHSPSMPPSQNPVQGEGPALMRKLFIGGLHYDTTSENLRHFFGRWGAIVDAVVMRDAATKQSRGFGFVTFSTFAGAEQAMMSRPHCINGKVVDTKRAIPREQMTNIFHSPLFDYEIPQGCKLEVTGISCDFHTVELMRKHFEKFGVVDQIELFVMERGFIVFESESDAMKCISIGEHMINGRLTNVKQFNTHDYWTEMGFPQLK</sequence>
<accession>A0A8R1YX27</accession>
<dbReference type="GO" id="GO:0010468">
    <property type="term" value="P:regulation of gene expression"/>
    <property type="evidence" value="ECO:0000318"/>
    <property type="project" value="GO_Central"/>
</dbReference>
<evidence type="ECO:0000313" key="6">
    <source>
        <dbReference type="EnsemblMetazoa" id="PPA38520.1"/>
    </source>
</evidence>
<dbReference type="AlphaFoldDB" id="A0A2A6D0C3"/>
<dbReference type="GO" id="GO:0003723">
    <property type="term" value="F:RNA binding"/>
    <property type="evidence" value="ECO:0000318"/>
    <property type="project" value="GO_Central"/>
</dbReference>
<evidence type="ECO:0000256" key="3">
    <source>
        <dbReference type="ARBA" id="ARBA00022884"/>
    </source>
</evidence>
<dbReference type="PANTHER" id="PTHR48033:SF17">
    <property type="entry name" value="RRM DOMAIN-CONTAINING PROTEIN"/>
    <property type="match status" value="1"/>
</dbReference>
<dbReference type="GO" id="GO:0098687">
    <property type="term" value="C:chromosomal region"/>
    <property type="evidence" value="ECO:0007669"/>
    <property type="project" value="UniProtKB-ARBA"/>
</dbReference>
<evidence type="ECO:0000256" key="1">
    <source>
        <dbReference type="ARBA" id="ARBA00004123"/>
    </source>
</evidence>
<dbReference type="FunFam" id="3.30.70.330:FF:000040">
    <property type="entry name" value="Heterogeneous nuclear ribonucleoprotein A2/B1"/>
    <property type="match status" value="1"/>
</dbReference>
<reference evidence="7" key="1">
    <citation type="journal article" date="2008" name="Nat. Genet.">
        <title>The Pristionchus pacificus genome provides a unique perspective on nematode lifestyle and parasitism.</title>
        <authorList>
            <person name="Dieterich C."/>
            <person name="Clifton S.W."/>
            <person name="Schuster L.N."/>
            <person name="Chinwalla A."/>
            <person name="Delehaunty K."/>
            <person name="Dinkelacker I."/>
            <person name="Fulton L."/>
            <person name="Fulton R."/>
            <person name="Godfrey J."/>
            <person name="Minx P."/>
            <person name="Mitreva M."/>
            <person name="Roeseler W."/>
            <person name="Tian H."/>
            <person name="Witte H."/>
            <person name="Yang S.P."/>
            <person name="Wilson R.K."/>
            <person name="Sommer R.J."/>
        </authorList>
    </citation>
    <scope>NUCLEOTIDE SEQUENCE [LARGE SCALE GENOMIC DNA]</scope>
    <source>
        <strain evidence="7">PS312</strain>
    </source>
</reference>
<name>A0A2A6D0C3_PRIPA</name>
<dbReference type="Pfam" id="PF00076">
    <property type="entry name" value="RRM_1"/>
    <property type="match status" value="2"/>
</dbReference>
<dbReference type="InterPro" id="IPR012677">
    <property type="entry name" value="Nucleotide-bd_a/b_plait_sf"/>
</dbReference>
<feature type="compositionally biased region" description="Low complexity" evidence="5">
    <location>
        <begin position="74"/>
        <end position="83"/>
    </location>
</feature>
<accession>A0A2A6D0C3</accession>
<dbReference type="GO" id="GO:0005654">
    <property type="term" value="C:nucleoplasm"/>
    <property type="evidence" value="ECO:0000318"/>
    <property type="project" value="GO_Central"/>
</dbReference>
<keyword evidence="2" id="KW-0677">Repeat</keyword>
<dbReference type="OrthoDB" id="6019873at2759"/>
<dbReference type="InterPro" id="IPR035979">
    <property type="entry name" value="RBD_domain_sf"/>
</dbReference>
<dbReference type="InterPro" id="IPR000504">
    <property type="entry name" value="RRM_dom"/>
</dbReference>
<dbReference type="Gene3D" id="3.30.70.330">
    <property type="match status" value="2"/>
</dbReference>
<protein>
    <submittedName>
        <fullName evidence="6">RNA binding protein</fullName>
    </submittedName>
</protein>
<organism evidence="6 7">
    <name type="scientific">Pristionchus pacificus</name>
    <name type="common">Parasitic nematode worm</name>
    <dbReference type="NCBI Taxonomy" id="54126"/>
    <lineage>
        <taxon>Eukaryota</taxon>
        <taxon>Metazoa</taxon>
        <taxon>Ecdysozoa</taxon>
        <taxon>Nematoda</taxon>
        <taxon>Chromadorea</taxon>
        <taxon>Rhabditida</taxon>
        <taxon>Rhabditina</taxon>
        <taxon>Diplogasteromorpha</taxon>
        <taxon>Diplogasteroidea</taxon>
        <taxon>Neodiplogasteridae</taxon>
        <taxon>Pristionchus</taxon>
    </lineage>
</organism>
<feature type="region of interest" description="Disordered" evidence="5">
    <location>
        <begin position="59"/>
        <end position="95"/>
    </location>
</feature>
<gene>
    <name evidence="6" type="primary">WBGene00276889</name>
</gene>
<dbReference type="PROSITE" id="PS50102">
    <property type="entry name" value="RRM"/>
    <property type="match status" value="1"/>
</dbReference>
<keyword evidence="7" id="KW-1185">Reference proteome</keyword>
<reference evidence="6" key="2">
    <citation type="submission" date="2022-06" db="UniProtKB">
        <authorList>
            <consortium name="EnsemblMetazoa"/>
        </authorList>
    </citation>
    <scope>IDENTIFICATION</scope>
    <source>
        <strain evidence="6">PS312</strain>
    </source>
</reference>